<dbReference type="GO" id="GO:0003841">
    <property type="term" value="F:1-acylglycerol-3-phosphate O-acyltransferase activity"/>
    <property type="evidence" value="ECO:0007669"/>
    <property type="project" value="UniProtKB-UniRule"/>
</dbReference>
<accession>A0AAX2J3V7</accession>
<evidence type="ECO:0000256" key="4">
    <source>
        <dbReference type="ARBA" id="ARBA00005189"/>
    </source>
</evidence>
<dbReference type="InterPro" id="IPR004552">
    <property type="entry name" value="AGP_acyltrans"/>
</dbReference>
<evidence type="ECO:0000256" key="17">
    <source>
        <dbReference type="ARBA" id="ARBA00037183"/>
    </source>
</evidence>
<dbReference type="AlphaFoldDB" id="A0AAX2J3V7"/>
<keyword evidence="9 18" id="KW-0444">Lipid biosynthesis</keyword>
<keyword evidence="16 18" id="KW-0012">Acyltransferase</keyword>
<evidence type="ECO:0000256" key="14">
    <source>
        <dbReference type="ARBA" id="ARBA00023209"/>
    </source>
</evidence>
<comment type="pathway">
    <text evidence="3">Phospholipid metabolism; CDP-diacylglycerol biosynthesis; CDP-diacylglycerol from sn-glycerol 3-phosphate: step 2/3.</text>
</comment>
<dbReference type="GO" id="GO:0005886">
    <property type="term" value="C:plasma membrane"/>
    <property type="evidence" value="ECO:0007669"/>
    <property type="project" value="UniProtKB-SubCell"/>
</dbReference>
<keyword evidence="10" id="KW-0997">Cell inner membrane</keyword>
<dbReference type="SMART" id="SM00563">
    <property type="entry name" value="PlsC"/>
    <property type="match status" value="1"/>
</dbReference>
<gene>
    <name evidence="20" type="primary">plsC_1</name>
    <name evidence="20" type="ORF">NCTC10529_01233</name>
</gene>
<evidence type="ECO:0000256" key="8">
    <source>
        <dbReference type="ARBA" id="ARBA00022475"/>
    </source>
</evidence>
<comment type="function">
    <text evidence="17">Converts lysophosphatidic acid (LPA) into phosphatidic acid by incorporating acyl moiety at the 2 position.</text>
</comment>
<dbReference type="PANTHER" id="PTHR10434:SF59">
    <property type="entry name" value="1-ACYL-SN-GLYCEROL-3-PHOSPHATE ACYLTRANSFERASE"/>
    <property type="match status" value="1"/>
</dbReference>
<evidence type="ECO:0000256" key="7">
    <source>
        <dbReference type="ARBA" id="ARBA00016139"/>
    </source>
</evidence>
<protein>
    <recommendedName>
        <fullName evidence="7 18">1-acyl-sn-glycerol-3-phosphate acyltransferase</fullName>
        <ecNumber evidence="6 18">2.3.1.51</ecNumber>
    </recommendedName>
</protein>
<evidence type="ECO:0000256" key="6">
    <source>
        <dbReference type="ARBA" id="ARBA00013211"/>
    </source>
</evidence>
<evidence type="ECO:0000256" key="1">
    <source>
        <dbReference type="ARBA" id="ARBA00001141"/>
    </source>
</evidence>
<keyword evidence="12 18" id="KW-0443">Lipid metabolism</keyword>
<sequence length="253" mass="28392">MNPTISFFGRFRRLFKLLIWLFGAIRQINRLSQHDAAQRNQIIRQLSAGCLAILNVRLQHEKQPASWNGTLVVANHVSWLDILVINALQPASFIAMKEIESWFVVGKLVKNAGTVFIDRSNRKDIDPINTSIATALKQGENVCFFPEAKTSLGDGVLPLKAALFQAAIMANAPVQAIVLRYYVNQQRSQMVSFANVGLLQSVWRIVSQAQIDVRVDFAEPLQAASFADRFAIKDEVEQYLRQVVEQDSPNPNS</sequence>
<evidence type="ECO:0000256" key="10">
    <source>
        <dbReference type="ARBA" id="ARBA00022519"/>
    </source>
</evidence>
<keyword evidence="11 18" id="KW-0808">Transferase</keyword>
<evidence type="ECO:0000256" key="13">
    <source>
        <dbReference type="ARBA" id="ARBA00023136"/>
    </source>
</evidence>
<evidence type="ECO:0000256" key="18">
    <source>
        <dbReference type="RuleBase" id="RU361267"/>
    </source>
</evidence>
<evidence type="ECO:0000256" key="11">
    <source>
        <dbReference type="ARBA" id="ARBA00022679"/>
    </source>
</evidence>
<comment type="pathway">
    <text evidence="4">Lipid metabolism.</text>
</comment>
<dbReference type="InterPro" id="IPR002123">
    <property type="entry name" value="Plipid/glycerol_acylTrfase"/>
</dbReference>
<comment type="domain">
    <text evidence="18">The HXXXXD motif is essential for acyltransferase activity and may constitute the binding site for the phosphate moiety of the glycerol-3-phosphate.</text>
</comment>
<keyword evidence="13" id="KW-0472">Membrane</keyword>
<dbReference type="Proteomes" id="UP000248598">
    <property type="component" value="Chromosome 1"/>
</dbReference>
<evidence type="ECO:0000256" key="16">
    <source>
        <dbReference type="ARBA" id="ARBA00023315"/>
    </source>
</evidence>
<evidence type="ECO:0000313" key="20">
    <source>
        <dbReference type="EMBL" id="SQH25038.1"/>
    </source>
</evidence>
<dbReference type="GO" id="GO:0006654">
    <property type="term" value="P:phosphatidic acid biosynthetic process"/>
    <property type="evidence" value="ECO:0007669"/>
    <property type="project" value="TreeGrafter"/>
</dbReference>
<comment type="similarity">
    <text evidence="5 18">Belongs to the 1-acyl-sn-glycerol-3-phosphate acyltransferase family.</text>
</comment>
<dbReference type="Pfam" id="PF01553">
    <property type="entry name" value="Acyltransferase"/>
    <property type="match status" value="1"/>
</dbReference>
<proteinExistence type="inferred from homology"/>
<name>A0AAX2J3V7_KINKI</name>
<dbReference type="EMBL" id="LS483426">
    <property type="protein sequence ID" value="SQH25038.1"/>
    <property type="molecule type" value="Genomic_DNA"/>
</dbReference>
<feature type="domain" description="Phospholipid/glycerol acyltransferase" evidence="19">
    <location>
        <begin position="70"/>
        <end position="182"/>
    </location>
</feature>
<evidence type="ECO:0000313" key="21">
    <source>
        <dbReference type="Proteomes" id="UP000248598"/>
    </source>
</evidence>
<dbReference type="PANTHER" id="PTHR10434">
    <property type="entry name" value="1-ACYL-SN-GLYCEROL-3-PHOSPHATE ACYLTRANSFERASE"/>
    <property type="match status" value="1"/>
</dbReference>
<dbReference type="SUPFAM" id="SSF69593">
    <property type="entry name" value="Glycerol-3-phosphate (1)-acyltransferase"/>
    <property type="match status" value="1"/>
</dbReference>
<dbReference type="CDD" id="cd07989">
    <property type="entry name" value="LPLAT_AGPAT-like"/>
    <property type="match status" value="1"/>
</dbReference>
<comment type="subcellular location">
    <subcellularLocation>
        <location evidence="2">Cell inner membrane</location>
        <topology evidence="2">Peripheral membrane protein</topology>
    </subcellularLocation>
</comment>
<dbReference type="RefSeq" id="WP_003785944.1">
    <property type="nucleotide sequence ID" value="NZ_CP091518.1"/>
</dbReference>
<keyword evidence="15 18" id="KW-1208">Phospholipid metabolism</keyword>
<evidence type="ECO:0000256" key="5">
    <source>
        <dbReference type="ARBA" id="ARBA00008655"/>
    </source>
</evidence>
<reference evidence="20 21" key="1">
    <citation type="submission" date="2018-06" db="EMBL/GenBank/DDBJ databases">
        <authorList>
            <consortium name="Pathogen Informatics"/>
            <person name="Doyle S."/>
        </authorList>
    </citation>
    <scope>NUCLEOTIDE SEQUENCE [LARGE SCALE GENOMIC DNA]</scope>
    <source>
        <strain evidence="20 21">NCTC10529</strain>
    </source>
</reference>
<comment type="catalytic activity">
    <reaction evidence="1 18">
        <text>a 1-acyl-sn-glycero-3-phosphate + an acyl-CoA = a 1,2-diacyl-sn-glycero-3-phosphate + CoA</text>
        <dbReference type="Rhea" id="RHEA:19709"/>
        <dbReference type="ChEBI" id="CHEBI:57287"/>
        <dbReference type="ChEBI" id="CHEBI:57970"/>
        <dbReference type="ChEBI" id="CHEBI:58342"/>
        <dbReference type="ChEBI" id="CHEBI:58608"/>
        <dbReference type="EC" id="2.3.1.51"/>
    </reaction>
</comment>
<organism evidence="20 21">
    <name type="scientific">Kingella kingae</name>
    <dbReference type="NCBI Taxonomy" id="504"/>
    <lineage>
        <taxon>Bacteria</taxon>
        <taxon>Pseudomonadati</taxon>
        <taxon>Pseudomonadota</taxon>
        <taxon>Betaproteobacteria</taxon>
        <taxon>Neisseriales</taxon>
        <taxon>Neisseriaceae</taxon>
        <taxon>Kingella</taxon>
    </lineage>
</organism>
<evidence type="ECO:0000256" key="12">
    <source>
        <dbReference type="ARBA" id="ARBA00023098"/>
    </source>
</evidence>
<dbReference type="NCBIfam" id="TIGR00530">
    <property type="entry name" value="AGP_acyltrn"/>
    <property type="match status" value="1"/>
</dbReference>
<keyword evidence="14 18" id="KW-0594">Phospholipid biosynthesis</keyword>
<keyword evidence="8" id="KW-1003">Cell membrane</keyword>
<evidence type="ECO:0000259" key="19">
    <source>
        <dbReference type="SMART" id="SM00563"/>
    </source>
</evidence>
<evidence type="ECO:0000256" key="2">
    <source>
        <dbReference type="ARBA" id="ARBA00004417"/>
    </source>
</evidence>
<evidence type="ECO:0000256" key="3">
    <source>
        <dbReference type="ARBA" id="ARBA00004728"/>
    </source>
</evidence>
<dbReference type="GeneID" id="93262520"/>
<evidence type="ECO:0000256" key="15">
    <source>
        <dbReference type="ARBA" id="ARBA00023264"/>
    </source>
</evidence>
<evidence type="ECO:0000256" key="9">
    <source>
        <dbReference type="ARBA" id="ARBA00022516"/>
    </source>
</evidence>
<dbReference type="EC" id="2.3.1.51" evidence="6 18"/>